<evidence type="ECO:0000313" key="1">
    <source>
        <dbReference type="EMBL" id="CAC5373472.1"/>
    </source>
</evidence>
<dbReference type="AlphaFoldDB" id="A0A6J8ATB4"/>
<protein>
    <recommendedName>
        <fullName evidence="3">Mab-21-like HhH/H2TH-like domain-containing protein</fullName>
    </recommendedName>
</protein>
<name>A0A6J8ATB4_MYTCO</name>
<organism evidence="1 2">
    <name type="scientific">Mytilus coruscus</name>
    <name type="common">Sea mussel</name>
    <dbReference type="NCBI Taxonomy" id="42192"/>
    <lineage>
        <taxon>Eukaryota</taxon>
        <taxon>Metazoa</taxon>
        <taxon>Spiralia</taxon>
        <taxon>Lophotrochozoa</taxon>
        <taxon>Mollusca</taxon>
        <taxon>Bivalvia</taxon>
        <taxon>Autobranchia</taxon>
        <taxon>Pteriomorphia</taxon>
        <taxon>Mytilida</taxon>
        <taxon>Mytiloidea</taxon>
        <taxon>Mytilidae</taxon>
        <taxon>Mytilinae</taxon>
        <taxon>Mytilus</taxon>
    </lineage>
</organism>
<dbReference type="OrthoDB" id="10421593at2759"/>
<gene>
    <name evidence="1" type="ORF">MCOR_11217</name>
</gene>
<keyword evidence="2" id="KW-1185">Reference proteome</keyword>
<dbReference type="EMBL" id="CACVKT020001900">
    <property type="protein sequence ID" value="CAC5373472.1"/>
    <property type="molecule type" value="Genomic_DNA"/>
</dbReference>
<evidence type="ECO:0008006" key="3">
    <source>
        <dbReference type="Google" id="ProtNLM"/>
    </source>
</evidence>
<evidence type="ECO:0000313" key="2">
    <source>
        <dbReference type="Proteomes" id="UP000507470"/>
    </source>
</evidence>
<proteinExistence type="predicted"/>
<sequence length="442" mass="51446">MNLKDKNISMQLHKYLCNIVGSEEVVRARREIFDVKDIVGSNIFVTFISSGSKAEGLDLQGSDYDQMMHINFVRVYESLNCVESDPYKTLLFMDTSDTKPGFTKLKLVNKSYFNVIDDWCETVGDETLISSKISREQGLPDGMIIHGPCQSTEYYDAANCLRCKEWITPAQHWIHRSRTAWPDYTLVTSAHYKLESVKSHGKVLSASELSCYSYLNTTTLSFISESIYSSIKRLVNRELSTYTLSVYAREVLQSFHLRNMLAINKLFYQQYKRSFCNFKMSFRSFSISSLLLLASLFYKCKRYEECLVMINYSLSRCSPNMIHLKFTNNVVEQTVFKEMKHRYGLLLAIKHLLIEHVYFRYPFCLLPDELIPLIVKKNLLIPPVVYSYLLQFLCFHHLADYKGKQNALHDLELTIRERYFILDNVTTSRLVHVSLDIVKTLL</sequence>
<reference evidence="1 2" key="1">
    <citation type="submission" date="2020-06" db="EMBL/GenBank/DDBJ databases">
        <authorList>
            <person name="Li R."/>
            <person name="Bekaert M."/>
        </authorList>
    </citation>
    <scope>NUCLEOTIDE SEQUENCE [LARGE SCALE GENOMIC DNA]</scope>
    <source>
        <strain evidence="2">wild</strain>
    </source>
</reference>
<accession>A0A6J8ATB4</accession>
<dbReference type="Proteomes" id="UP000507470">
    <property type="component" value="Unassembled WGS sequence"/>
</dbReference>